<proteinExistence type="inferred from homology"/>
<protein>
    <recommendedName>
        <fullName evidence="5">Dihydrolipoyllysine-residue acetyltransferase component of pyruvate dehydrogenase complex</fullName>
        <ecNumber evidence="4">2.3.1.12</ecNumber>
    </recommendedName>
    <alternativeName>
        <fullName evidence="10">Dihydrolipoamide acetyltransferase component of pyruvate dehydrogenase complex</fullName>
    </alternativeName>
    <alternativeName>
        <fullName evidence="11">E2</fullName>
    </alternativeName>
</protein>
<evidence type="ECO:0000256" key="13">
    <source>
        <dbReference type="SAM" id="MobiDB-lite"/>
    </source>
</evidence>
<dbReference type="GO" id="GO:0004742">
    <property type="term" value="F:dihydrolipoyllysine-residue acetyltransferase activity"/>
    <property type="evidence" value="ECO:0007669"/>
    <property type="project" value="UniProtKB-EC"/>
</dbReference>
<comment type="catalytic activity">
    <reaction evidence="12">
        <text>N(6)-[(R)-dihydrolipoyl]-L-lysyl-[protein] + acetyl-CoA = N(6)-[(R)-S(8)-acetyldihydrolipoyl]-L-lysyl-[protein] + CoA</text>
        <dbReference type="Rhea" id="RHEA:17017"/>
        <dbReference type="Rhea" id="RHEA-COMP:10475"/>
        <dbReference type="Rhea" id="RHEA-COMP:10478"/>
        <dbReference type="ChEBI" id="CHEBI:57287"/>
        <dbReference type="ChEBI" id="CHEBI:57288"/>
        <dbReference type="ChEBI" id="CHEBI:83100"/>
        <dbReference type="ChEBI" id="CHEBI:83111"/>
        <dbReference type="EC" id="2.3.1.12"/>
    </reaction>
</comment>
<evidence type="ECO:0000256" key="4">
    <source>
        <dbReference type="ARBA" id="ARBA00013114"/>
    </source>
</evidence>
<dbReference type="SUPFAM" id="SSF52777">
    <property type="entry name" value="CoA-dependent acyltransferases"/>
    <property type="match status" value="1"/>
</dbReference>
<feature type="domain" description="2-oxoacid dehydrogenase acyltransferase catalytic" evidence="14">
    <location>
        <begin position="49"/>
        <end position="277"/>
    </location>
</feature>
<comment type="subunit">
    <text evidence="3">Forms a 24-polypeptide structural core with octahedral symmetry.</text>
</comment>
<evidence type="ECO:0000256" key="11">
    <source>
        <dbReference type="ARBA" id="ARBA00031531"/>
    </source>
</evidence>
<comment type="function">
    <text evidence="9">The pyruvate dehydrogenase complex catalyzes the overall conversion of pyruvate to acetyl-CoA and CO(2). It contains multiple copies of three enzymatic components: pyruvate dehydrogenase (E1), dihydrolipoamide acetyltransferase (E2) and lipoamide dehydrogenase (E3).</text>
</comment>
<evidence type="ECO:0000256" key="1">
    <source>
        <dbReference type="ARBA" id="ARBA00001938"/>
    </source>
</evidence>
<comment type="similarity">
    <text evidence="2">Belongs to the 2-oxoacid dehydrogenase family.</text>
</comment>
<keyword evidence="8" id="KW-0012">Acyltransferase</keyword>
<dbReference type="OrthoDB" id="9805770at2"/>
<evidence type="ECO:0000256" key="5">
    <source>
        <dbReference type="ARBA" id="ARBA00016300"/>
    </source>
</evidence>
<dbReference type="InterPro" id="IPR050743">
    <property type="entry name" value="2-oxoacid_DH_E2_comp"/>
</dbReference>
<evidence type="ECO:0000256" key="6">
    <source>
        <dbReference type="ARBA" id="ARBA00022679"/>
    </source>
</evidence>
<dbReference type="AlphaFoldDB" id="A0A3M8PWB5"/>
<evidence type="ECO:0000256" key="9">
    <source>
        <dbReference type="ARBA" id="ARBA00025211"/>
    </source>
</evidence>
<sequence length="278" mass="30081">MKTLIPNTTPSKRAQAFAGGDVESTGTSQSNPASNAAKYWQVDHSAYGEVTQEPLSKIALLAAENLLVASQTIPTVTHGDKANVDQLEAFRRSLKDEMLSLNVKLSSLAFFVKALAKALKQFPRFNSSLTPDFSSLVLKSYVHIGIAVDTDYGLVVPVIRNADKKGLVEIANEIIELSTAAREKKLKSSHFGGASITISSLGGISGTHFTPIVNPPEVAILGITKTVVEPVWNGEVFLPESKLPLDLTYDHRVINGAEAAKFLKYFCSLLDEPKRLMV</sequence>
<dbReference type="EC" id="2.3.1.12" evidence="4"/>
<dbReference type="Proteomes" id="UP000280507">
    <property type="component" value="Unassembled WGS sequence"/>
</dbReference>
<evidence type="ECO:0000256" key="12">
    <source>
        <dbReference type="ARBA" id="ARBA00048370"/>
    </source>
</evidence>
<keyword evidence="7" id="KW-0450">Lipoyl</keyword>
<reference evidence="15 16" key="1">
    <citation type="journal article" date="2012" name="Int. J. Syst. Evol. Microbiol.">
        <title>Marinomonas hwangdonensis sp. nov., isolated from seawater.</title>
        <authorList>
            <person name="Jung Y.T."/>
            <person name="Oh T.K."/>
            <person name="Yoon J.H."/>
        </authorList>
    </citation>
    <scope>NUCLEOTIDE SEQUENCE [LARGE SCALE GENOMIC DNA]</scope>
    <source>
        <strain evidence="15 16">HDW-15</strain>
    </source>
</reference>
<comment type="cofactor">
    <cofactor evidence="1">
        <name>(R)-lipoate</name>
        <dbReference type="ChEBI" id="CHEBI:83088"/>
    </cofactor>
</comment>
<dbReference type="InterPro" id="IPR001078">
    <property type="entry name" value="2-oxoacid_DH_actylTfrase"/>
</dbReference>
<evidence type="ECO:0000256" key="2">
    <source>
        <dbReference type="ARBA" id="ARBA00007317"/>
    </source>
</evidence>
<dbReference type="GO" id="GO:0031405">
    <property type="term" value="F:lipoic acid binding"/>
    <property type="evidence" value="ECO:0007669"/>
    <property type="project" value="TreeGrafter"/>
</dbReference>
<evidence type="ECO:0000313" key="16">
    <source>
        <dbReference type="Proteomes" id="UP000280507"/>
    </source>
</evidence>
<dbReference type="Gene3D" id="3.30.559.10">
    <property type="entry name" value="Chloramphenicol acetyltransferase-like domain"/>
    <property type="match status" value="1"/>
</dbReference>
<dbReference type="RefSeq" id="WP_123096737.1">
    <property type="nucleotide sequence ID" value="NZ_RIZG01000013.1"/>
</dbReference>
<dbReference type="EMBL" id="RIZG01000013">
    <property type="protein sequence ID" value="RNF48086.1"/>
    <property type="molecule type" value="Genomic_DNA"/>
</dbReference>
<dbReference type="GO" id="GO:0005737">
    <property type="term" value="C:cytoplasm"/>
    <property type="evidence" value="ECO:0007669"/>
    <property type="project" value="TreeGrafter"/>
</dbReference>
<dbReference type="Pfam" id="PF00198">
    <property type="entry name" value="2-oxoacid_dh"/>
    <property type="match status" value="1"/>
</dbReference>
<name>A0A3M8PWB5_9GAMM</name>
<evidence type="ECO:0000256" key="8">
    <source>
        <dbReference type="ARBA" id="ARBA00023315"/>
    </source>
</evidence>
<evidence type="ECO:0000313" key="15">
    <source>
        <dbReference type="EMBL" id="RNF48086.1"/>
    </source>
</evidence>
<evidence type="ECO:0000256" key="10">
    <source>
        <dbReference type="ARBA" id="ARBA00029730"/>
    </source>
</evidence>
<dbReference type="FunFam" id="3.30.559.10:FF:000004">
    <property type="entry name" value="Acetyltransferase component of pyruvate dehydrogenase complex"/>
    <property type="match status" value="1"/>
</dbReference>
<gene>
    <name evidence="15" type="ORF">EBI00_14920</name>
</gene>
<evidence type="ECO:0000256" key="7">
    <source>
        <dbReference type="ARBA" id="ARBA00022823"/>
    </source>
</evidence>
<keyword evidence="16" id="KW-1185">Reference proteome</keyword>
<organism evidence="15 16">
    <name type="scientific">Marinomonas hwangdonensis</name>
    <dbReference type="NCBI Taxonomy" id="1053647"/>
    <lineage>
        <taxon>Bacteria</taxon>
        <taxon>Pseudomonadati</taxon>
        <taxon>Pseudomonadota</taxon>
        <taxon>Gammaproteobacteria</taxon>
        <taxon>Oceanospirillales</taxon>
        <taxon>Oceanospirillaceae</taxon>
        <taxon>Marinomonas</taxon>
    </lineage>
</organism>
<feature type="region of interest" description="Disordered" evidence="13">
    <location>
        <begin position="1"/>
        <end position="35"/>
    </location>
</feature>
<dbReference type="GO" id="GO:0006086">
    <property type="term" value="P:pyruvate decarboxylation to acetyl-CoA"/>
    <property type="evidence" value="ECO:0007669"/>
    <property type="project" value="TreeGrafter"/>
</dbReference>
<dbReference type="PANTHER" id="PTHR43178">
    <property type="entry name" value="DIHYDROLIPOAMIDE ACETYLTRANSFERASE COMPONENT OF PYRUVATE DEHYDROGENASE COMPLEX"/>
    <property type="match status" value="1"/>
</dbReference>
<feature type="compositionally biased region" description="Polar residues" evidence="13">
    <location>
        <begin position="24"/>
        <end position="34"/>
    </location>
</feature>
<comment type="caution">
    <text evidence="15">The sequence shown here is derived from an EMBL/GenBank/DDBJ whole genome shotgun (WGS) entry which is preliminary data.</text>
</comment>
<feature type="compositionally biased region" description="Polar residues" evidence="13">
    <location>
        <begin position="1"/>
        <end position="12"/>
    </location>
</feature>
<evidence type="ECO:0000256" key="3">
    <source>
        <dbReference type="ARBA" id="ARBA00011484"/>
    </source>
</evidence>
<dbReference type="PANTHER" id="PTHR43178:SF2">
    <property type="entry name" value="DIHYDROLIPOYLLYSINE-RESIDUE ACETYLTRANSFERASE COMPONENT OF PYRUVATE DEHYDROGENASE COMPLEX"/>
    <property type="match status" value="1"/>
</dbReference>
<evidence type="ECO:0000259" key="14">
    <source>
        <dbReference type="Pfam" id="PF00198"/>
    </source>
</evidence>
<accession>A0A3M8PWB5</accession>
<keyword evidence="6 15" id="KW-0808">Transferase</keyword>
<dbReference type="InterPro" id="IPR023213">
    <property type="entry name" value="CAT-like_dom_sf"/>
</dbReference>